<keyword evidence="2" id="KW-1185">Reference proteome</keyword>
<gene>
    <name evidence="1" type="ORF">MYCIT1_LOCUS25513</name>
</gene>
<organism evidence="1 2">
    <name type="scientific">Mycena citricolor</name>
    <dbReference type="NCBI Taxonomy" id="2018698"/>
    <lineage>
        <taxon>Eukaryota</taxon>
        <taxon>Fungi</taxon>
        <taxon>Dikarya</taxon>
        <taxon>Basidiomycota</taxon>
        <taxon>Agaricomycotina</taxon>
        <taxon>Agaricomycetes</taxon>
        <taxon>Agaricomycetidae</taxon>
        <taxon>Agaricales</taxon>
        <taxon>Marasmiineae</taxon>
        <taxon>Mycenaceae</taxon>
        <taxon>Mycena</taxon>
    </lineage>
</organism>
<sequence>MHPEQYAVTNPLEKLIQIIAQDASLMSRNIHSAYTAITIARLALDEIKALIKNVGKEDLSAATWENFQRYTRLIPILEKFCLSLQRISHTESQATLSSHPLDLYFEQWEASRERLRTLVEQILKDLWEFKILPIFDDWVYIQRYDDCQVFITIVMAQSFEPIPVRDSATRGIMEKIVAKVKGLRLSLFRAAQAVFSTVMMCSIKVALTVQTLLNAAKANQKDMKEQTNVPMT</sequence>
<feature type="non-terminal residue" evidence="1">
    <location>
        <position position="1"/>
    </location>
</feature>
<proteinExistence type="predicted"/>
<protein>
    <submittedName>
        <fullName evidence="1">Uncharacterized protein</fullName>
    </submittedName>
</protein>
<name>A0AAD2HHQ4_9AGAR</name>
<reference evidence="1" key="1">
    <citation type="submission" date="2023-11" db="EMBL/GenBank/DDBJ databases">
        <authorList>
            <person name="De Vega J J."/>
            <person name="De Vega J J."/>
        </authorList>
    </citation>
    <scope>NUCLEOTIDE SEQUENCE</scope>
</reference>
<dbReference type="AlphaFoldDB" id="A0AAD2HHQ4"/>
<evidence type="ECO:0000313" key="2">
    <source>
        <dbReference type="Proteomes" id="UP001295794"/>
    </source>
</evidence>
<accession>A0AAD2HHQ4</accession>
<dbReference type="EMBL" id="CAVNYO010000414">
    <property type="protein sequence ID" value="CAK5276884.1"/>
    <property type="molecule type" value="Genomic_DNA"/>
</dbReference>
<dbReference type="Proteomes" id="UP001295794">
    <property type="component" value="Unassembled WGS sequence"/>
</dbReference>
<comment type="caution">
    <text evidence="1">The sequence shown here is derived from an EMBL/GenBank/DDBJ whole genome shotgun (WGS) entry which is preliminary data.</text>
</comment>
<evidence type="ECO:0000313" key="1">
    <source>
        <dbReference type="EMBL" id="CAK5276884.1"/>
    </source>
</evidence>